<dbReference type="PANTHER" id="PTHR36440">
    <property type="entry name" value="PUTATIVE (AFU_ORTHOLOGUE AFUA_8G07350)-RELATED"/>
    <property type="match status" value="1"/>
</dbReference>
<dbReference type="PANTHER" id="PTHR36440:SF1">
    <property type="entry name" value="PUTATIVE (AFU_ORTHOLOGUE AFUA_8G07350)-RELATED"/>
    <property type="match status" value="1"/>
</dbReference>
<dbReference type="RefSeq" id="XP_022471425.1">
    <property type="nucleotide sequence ID" value="XM_022622050.1"/>
</dbReference>
<dbReference type="Gene3D" id="2.60.120.10">
    <property type="entry name" value="Jelly Rolls"/>
    <property type="match status" value="1"/>
</dbReference>
<evidence type="ECO:0000313" key="2">
    <source>
        <dbReference type="EMBL" id="OHE94262.1"/>
    </source>
</evidence>
<keyword evidence="3" id="KW-1185">Reference proteome</keyword>
<organism evidence="2 3">
    <name type="scientific">Colletotrichum orchidophilum</name>
    <dbReference type="NCBI Taxonomy" id="1209926"/>
    <lineage>
        <taxon>Eukaryota</taxon>
        <taxon>Fungi</taxon>
        <taxon>Dikarya</taxon>
        <taxon>Ascomycota</taxon>
        <taxon>Pezizomycotina</taxon>
        <taxon>Sordariomycetes</taxon>
        <taxon>Hypocreomycetidae</taxon>
        <taxon>Glomerellales</taxon>
        <taxon>Glomerellaceae</taxon>
        <taxon>Colletotrichum</taxon>
    </lineage>
</organism>
<dbReference type="InterPro" id="IPR014710">
    <property type="entry name" value="RmlC-like_jellyroll"/>
</dbReference>
<dbReference type="OrthoDB" id="4124983at2759"/>
<name>A0A1G4AYZ7_9PEZI</name>
<reference evidence="2 3" key="1">
    <citation type="submission" date="2016-09" db="EMBL/GenBank/DDBJ databases">
        <authorList>
            <person name="Capua I."/>
            <person name="De Benedictis P."/>
            <person name="Joannis T."/>
            <person name="Lombin L.H."/>
            <person name="Cattoli G."/>
        </authorList>
    </citation>
    <scope>NUCLEOTIDE SEQUENCE [LARGE SCALE GENOMIC DNA]</scope>
    <source>
        <strain evidence="2 3">IMI 309357</strain>
    </source>
</reference>
<protein>
    <recommendedName>
        <fullName evidence="1">Cupin type-2 domain-containing protein</fullName>
    </recommendedName>
</protein>
<dbReference type="Proteomes" id="UP000176998">
    <property type="component" value="Unassembled WGS sequence"/>
</dbReference>
<comment type="caution">
    <text evidence="2">The sequence shown here is derived from an EMBL/GenBank/DDBJ whole genome shotgun (WGS) entry which is preliminary data.</text>
</comment>
<feature type="domain" description="Cupin type-2" evidence="1">
    <location>
        <begin position="46"/>
        <end position="113"/>
    </location>
</feature>
<accession>A0A1G4AYZ7</accession>
<evidence type="ECO:0000313" key="3">
    <source>
        <dbReference type="Proteomes" id="UP000176998"/>
    </source>
</evidence>
<dbReference type="EMBL" id="MJBS01000103">
    <property type="protein sequence ID" value="OHE94262.1"/>
    <property type="molecule type" value="Genomic_DNA"/>
</dbReference>
<sequence length="178" mass="19638">MPLRGPVPVKLYKKESSEVLKLGPMTIYIFEDGSNTDNRVGCMTLALPPAASGPPMHWHRFHDECFFVTKGTIRFSTPEGDVDAEEGQLMVVPPRAIHTFSNPSDTVPAEFFMTSTPGMHFSFPPCGEEVQCVEADLLTADFRMMAKGGTEGKKLTKDETQHLMALFGTFPPDVESEP</sequence>
<dbReference type="AlphaFoldDB" id="A0A1G4AYZ7"/>
<dbReference type="STRING" id="1209926.A0A1G4AYZ7"/>
<dbReference type="SUPFAM" id="SSF51182">
    <property type="entry name" value="RmlC-like cupins"/>
    <property type="match status" value="1"/>
</dbReference>
<dbReference type="Pfam" id="PF07883">
    <property type="entry name" value="Cupin_2"/>
    <property type="match status" value="1"/>
</dbReference>
<proteinExistence type="predicted"/>
<dbReference type="InterPro" id="IPR053146">
    <property type="entry name" value="QDO-like"/>
</dbReference>
<dbReference type="GeneID" id="34563560"/>
<gene>
    <name evidence="2" type="ORF">CORC01_10422</name>
</gene>
<evidence type="ECO:0000259" key="1">
    <source>
        <dbReference type="Pfam" id="PF07883"/>
    </source>
</evidence>
<dbReference type="InterPro" id="IPR011051">
    <property type="entry name" value="RmlC_Cupin_sf"/>
</dbReference>
<dbReference type="InterPro" id="IPR013096">
    <property type="entry name" value="Cupin_2"/>
</dbReference>
<dbReference type="CDD" id="cd02208">
    <property type="entry name" value="cupin_RmlC-like"/>
    <property type="match status" value="1"/>
</dbReference>